<accession>A0ABY1NGM9</accession>
<dbReference type="PIRSF" id="PIRSF005485">
    <property type="entry name" value="HrcA"/>
    <property type="match status" value="1"/>
</dbReference>
<evidence type="ECO:0000256" key="3">
    <source>
        <dbReference type="ARBA" id="ARBA00023016"/>
    </source>
</evidence>
<dbReference type="HAMAP" id="MF_00081">
    <property type="entry name" value="HrcA"/>
    <property type="match status" value="1"/>
</dbReference>
<evidence type="ECO:0000256" key="2">
    <source>
        <dbReference type="ARBA" id="ARBA00023015"/>
    </source>
</evidence>
<dbReference type="Pfam" id="PF03444">
    <property type="entry name" value="WHD_HrcA"/>
    <property type="match status" value="1"/>
</dbReference>
<feature type="domain" description="Winged helix-turn-helix transcription repressor HrcA DNA-binding" evidence="7">
    <location>
        <begin position="1"/>
        <end position="67"/>
    </location>
</feature>
<feature type="domain" description="Heat-inducible transcription repressor HrcA C-terminal" evidence="6">
    <location>
        <begin position="106"/>
        <end position="321"/>
    </location>
</feature>
<dbReference type="InterPro" id="IPR036390">
    <property type="entry name" value="WH_DNA-bd_sf"/>
</dbReference>
<evidence type="ECO:0000313" key="8">
    <source>
        <dbReference type="EMBL" id="SMP08508.1"/>
    </source>
</evidence>
<keyword evidence="9" id="KW-1185">Reference proteome</keyword>
<dbReference type="SUPFAM" id="SSF55781">
    <property type="entry name" value="GAF domain-like"/>
    <property type="match status" value="1"/>
</dbReference>
<dbReference type="InterPro" id="IPR036388">
    <property type="entry name" value="WH-like_DNA-bd_sf"/>
</dbReference>
<comment type="caution">
    <text evidence="8">The sequence shown here is derived from an EMBL/GenBank/DDBJ whole genome shotgun (WGS) entry which is preliminary data.</text>
</comment>
<dbReference type="NCBIfam" id="TIGR00331">
    <property type="entry name" value="hrcA"/>
    <property type="match status" value="1"/>
</dbReference>
<evidence type="ECO:0000256" key="4">
    <source>
        <dbReference type="ARBA" id="ARBA00023163"/>
    </source>
</evidence>
<sequence length="341" mass="38642">MLTERERDILLKVTELYIRTGEPVGSRTVQKVFNMKISPATIRNVMADLEEKGFLYQPHTSAGRIPTDKGLKVYITHQFFKLGEEDKNLVNQLLNYLSQTHTTRTEDILVKLLDFLQNSTGYLGIGASFLEKLTVKEINLIKISKDKALLIIAFYPDYIVHKVINLSIPEGEIAKISKELSVKFKNKPISKIKKELVEELNSIREEFAKLSFKLNSQILSALNGINKVELYGTSNIVNILADDIERLKNILEILEEKNLLLDILTSFLEEDKETNVILGSETKYEALEPFGIVVSRFQIGDKNGGVIGIIGPKRMDYSKIIPTVENVAKAFTIMLNKQLKK</sequence>
<dbReference type="PANTHER" id="PTHR34824:SF1">
    <property type="entry name" value="HEAT-INDUCIBLE TRANSCRIPTION REPRESSOR HRCA"/>
    <property type="match status" value="1"/>
</dbReference>
<proteinExistence type="inferred from homology"/>
<dbReference type="EMBL" id="FXUB01000001">
    <property type="protein sequence ID" value="SMP08508.1"/>
    <property type="molecule type" value="Genomic_DNA"/>
</dbReference>
<dbReference type="PANTHER" id="PTHR34824">
    <property type="entry name" value="HEAT-INDUCIBLE TRANSCRIPTION REPRESSOR HRCA"/>
    <property type="match status" value="1"/>
</dbReference>
<keyword evidence="1 5" id="KW-0678">Repressor</keyword>
<keyword evidence="2 5" id="KW-0805">Transcription regulation</keyword>
<comment type="similarity">
    <text evidence="5">Belongs to the HrcA family.</text>
</comment>
<dbReference type="InterPro" id="IPR005104">
    <property type="entry name" value="WHTH_HrcA_DNA-bd"/>
</dbReference>
<dbReference type="InterPro" id="IPR029016">
    <property type="entry name" value="GAF-like_dom_sf"/>
</dbReference>
<dbReference type="SUPFAM" id="SSF46785">
    <property type="entry name" value="Winged helix' DNA-binding domain"/>
    <property type="match status" value="1"/>
</dbReference>
<evidence type="ECO:0000256" key="5">
    <source>
        <dbReference type="HAMAP-Rule" id="MF_00081"/>
    </source>
</evidence>
<evidence type="ECO:0000256" key="1">
    <source>
        <dbReference type="ARBA" id="ARBA00022491"/>
    </source>
</evidence>
<dbReference type="Gene3D" id="3.30.450.40">
    <property type="match status" value="1"/>
</dbReference>
<dbReference type="InterPro" id="IPR021153">
    <property type="entry name" value="HrcA_C"/>
</dbReference>
<keyword evidence="4 5" id="KW-0804">Transcription</keyword>
<gene>
    <name evidence="5" type="primary">hrcA</name>
    <name evidence="8" type="ORF">SAMN06265339_0626</name>
</gene>
<evidence type="ECO:0000313" key="9">
    <source>
        <dbReference type="Proteomes" id="UP001157911"/>
    </source>
</evidence>
<keyword evidence="3 5" id="KW-0346">Stress response</keyword>
<dbReference type="Proteomes" id="UP001157911">
    <property type="component" value="Unassembled WGS sequence"/>
</dbReference>
<comment type="function">
    <text evidence="5">Negative regulator of class I heat shock genes (grpE-dnaK-dnaJ and groELS operons). Prevents heat-shock induction of these operons.</text>
</comment>
<dbReference type="Gene3D" id="1.10.10.10">
    <property type="entry name" value="Winged helix-like DNA-binding domain superfamily/Winged helix DNA-binding domain"/>
    <property type="match status" value="1"/>
</dbReference>
<evidence type="ECO:0000259" key="6">
    <source>
        <dbReference type="Pfam" id="PF01628"/>
    </source>
</evidence>
<dbReference type="InterPro" id="IPR002571">
    <property type="entry name" value="HrcA"/>
</dbReference>
<evidence type="ECO:0000259" key="7">
    <source>
        <dbReference type="Pfam" id="PF03444"/>
    </source>
</evidence>
<dbReference type="Pfam" id="PF01628">
    <property type="entry name" value="HrcA"/>
    <property type="match status" value="1"/>
</dbReference>
<dbReference type="RefSeq" id="WP_283400123.1">
    <property type="nucleotide sequence ID" value="NZ_FXUB01000001.1"/>
</dbReference>
<organism evidence="8 9">
    <name type="scientific">Desulfurobacterium pacificum</name>
    <dbReference type="NCBI Taxonomy" id="240166"/>
    <lineage>
        <taxon>Bacteria</taxon>
        <taxon>Pseudomonadati</taxon>
        <taxon>Aquificota</taxon>
        <taxon>Aquificia</taxon>
        <taxon>Desulfurobacteriales</taxon>
        <taxon>Desulfurobacteriaceae</taxon>
        <taxon>Desulfurobacterium</taxon>
    </lineage>
</organism>
<name>A0ABY1NGM9_9BACT</name>
<reference evidence="8 9" key="1">
    <citation type="submission" date="2017-05" db="EMBL/GenBank/DDBJ databases">
        <authorList>
            <person name="Varghese N."/>
            <person name="Submissions S."/>
        </authorList>
    </citation>
    <scope>NUCLEOTIDE SEQUENCE [LARGE SCALE GENOMIC DNA]</scope>
    <source>
        <strain evidence="8 9">DSM 15522</strain>
    </source>
</reference>
<protein>
    <recommendedName>
        <fullName evidence="5">Heat-inducible transcription repressor HrcA</fullName>
    </recommendedName>
</protein>